<evidence type="ECO:0000313" key="1">
    <source>
        <dbReference type="EMBL" id="TXR53926.1"/>
    </source>
</evidence>
<dbReference type="AlphaFoldDB" id="A0A5C8ZAK1"/>
<dbReference type="OrthoDB" id="5892138at2"/>
<dbReference type="EMBL" id="VKAD01000001">
    <property type="protein sequence ID" value="TXR53926.1"/>
    <property type="molecule type" value="Genomic_DNA"/>
</dbReference>
<name>A0A5C8ZAK1_9GAMM</name>
<dbReference type="RefSeq" id="WP_147713325.1">
    <property type="nucleotide sequence ID" value="NZ_VKAD01000001.1"/>
</dbReference>
<dbReference type="InterPro" id="IPR021974">
    <property type="entry name" value="DUF3581"/>
</dbReference>
<comment type="caution">
    <text evidence="1">The sequence shown here is derived from an EMBL/GenBank/DDBJ whole genome shotgun (WGS) entry which is preliminary data.</text>
</comment>
<keyword evidence="2" id="KW-1185">Reference proteome</keyword>
<reference evidence="1 2" key="1">
    <citation type="submission" date="2019-07" db="EMBL/GenBank/DDBJ databases">
        <title>Reinekea sp. strain SSH23 genome sequencing and assembly.</title>
        <authorList>
            <person name="Kim I."/>
        </authorList>
    </citation>
    <scope>NUCLEOTIDE SEQUENCE [LARGE SCALE GENOMIC DNA]</scope>
    <source>
        <strain evidence="1 2">SSH23</strain>
    </source>
</reference>
<evidence type="ECO:0000313" key="2">
    <source>
        <dbReference type="Proteomes" id="UP000321764"/>
    </source>
</evidence>
<protein>
    <submittedName>
        <fullName evidence="1">DUF3581 family protein</fullName>
    </submittedName>
</protein>
<sequence length="240" mass="27174">MFLDQFYNQNGDSLSISPEQASRFAKEIAGDFNPIHDPDARRFCVPGDLLFALILSKQGLSQQMQFNFAGMVGRDVELLFTQPSAQQLALVDPEGKLYTEVSREGEHTDDEAVIEQLIKQYVSFSGYNFPFLMVPLMRDKGVMFNPKRPLVMYERMSFKLDRLDLNAPTLELASTQFDVDGKRAEIRFIFDVKEAGQVVGQGDKKLLVGGLMPFDDGILSPMVDEFNQRKEHYLAQLAES</sequence>
<dbReference type="Pfam" id="PF12119">
    <property type="entry name" value="DUF3581"/>
    <property type="match status" value="1"/>
</dbReference>
<organism evidence="1 2">
    <name type="scientific">Reinekea thalattae</name>
    <dbReference type="NCBI Taxonomy" id="2593301"/>
    <lineage>
        <taxon>Bacteria</taxon>
        <taxon>Pseudomonadati</taxon>
        <taxon>Pseudomonadota</taxon>
        <taxon>Gammaproteobacteria</taxon>
        <taxon>Oceanospirillales</taxon>
        <taxon>Saccharospirillaceae</taxon>
        <taxon>Reinekea</taxon>
    </lineage>
</organism>
<proteinExistence type="predicted"/>
<gene>
    <name evidence="1" type="ORF">FME95_05075</name>
</gene>
<dbReference type="Proteomes" id="UP000321764">
    <property type="component" value="Unassembled WGS sequence"/>
</dbReference>
<accession>A0A5C8ZAK1</accession>